<sequence length="82" mass="8997">MLFVDVNLQVAVDVGSSTVARSVVSLVVGYLNSLVIEMAFLMQKIYIIIMQGDKQEELPEFLLGTCRLNQLDVAKAVPINPS</sequence>
<keyword evidence="1" id="KW-0472">Membrane</keyword>
<organism evidence="3 4">
    <name type="scientific">Ensete ventricosum</name>
    <name type="common">Abyssinian banana</name>
    <name type="synonym">Musa ensete</name>
    <dbReference type="NCBI Taxonomy" id="4639"/>
    <lineage>
        <taxon>Eukaryota</taxon>
        <taxon>Viridiplantae</taxon>
        <taxon>Streptophyta</taxon>
        <taxon>Embryophyta</taxon>
        <taxon>Tracheophyta</taxon>
        <taxon>Spermatophyta</taxon>
        <taxon>Magnoliopsida</taxon>
        <taxon>Liliopsida</taxon>
        <taxon>Zingiberales</taxon>
        <taxon>Musaceae</taxon>
        <taxon>Ensete</taxon>
    </lineage>
</organism>
<proteinExistence type="predicted"/>
<evidence type="ECO:0000313" key="4">
    <source>
        <dbReference type="Proteomes" id="UP000287651"/>
    </source>
</evidence>
<dbReference type="EMBL" id="AMZH03001027">
    <property type="protein sequence ID" value="RRT80933.1"/>
    <property type="molecule type" value="Genomic_DNA"/>
</dbReference>
<dbReference type="AlphaFoldDB" id="A0A427AXF7"/>
<dbReference type="Proteomes" id="UP000287651">
    <property type="component" value="Unassembled WGS sequence"/>
</dbReference>
<protein>
    <recommendedName>
        <fullName evidence="2">Protein ENHANCED DISEASE RESISTANCE 2 C-terminal domain-containing protein</fullName>
    </recommendedName>
</protein>
<dbReference type="PANTHER" id="PTHR12136">
    <property type="entry name" value="ENHANCED DISEASE RESISTANCE-RELATED"/>
    <property type="match status" value="1"/>
</dbReference>
<evidence type="ECO:0000313" key="3">
    <source>
        <dbReference type="EMBL" id="RRT80933.1"/>
    </source>
</evidence>
<dbReference type="InterPro" id="IPR045096">
    <property type="entry name" value="EDR2-like"/>
</dbReference>
<evidence type="ECO:0000256" key="1">
    <source>
        <dbReference type="SAM" id="Phobius"/>
    </source>
</evidence>
<accession>A0A427AXF7</accession>
<name>A0A427AXF7_ENSVE</name>
<dbReference type="PANTHER" id="PTHR12136:SF41">
    <property type="entry name" value="PLECKSTRIN HOMOLOGY (PH) AND LIPID-BINDING START DOMAINS-CONTAINING PROTEIN"/>
    <property type="match status" value="1"/>
</dbReference>
<feature type="domain" description="Protein ENHANCED DISEASE RESISTANCE 2 C-terminal" evidence="2">
    <location>
        <begin position="8"/>
        <end position="72"/>
    </location>
</feature>
<feature type="transmembrane region" description="Helical" evidence="1">
    <location>
        <begin position="20"/>
        <end position="41"/>
    </location>
</feature>
<dbReference type="Pfam" id="PF07059">
    <property type="entry name" value="EDR2_C"/>
    <property type="match status" value="1"/>
</dbReference>
<keyword evidence="1" id="KW-1133">Transmembrane helix</keyword>
<comment type="caution">
    <text evidence="3">The sequence shown here is derived from an EMBL/GenBank/DDBJ whole genome shotgun (WGS) entry which is preliminary data.</text>
</comment>
<evidence type="ECO:0000259" key="2">
    <source>
        <dbReference type="Pfam" id="PF07059"/>
    </source>
</evidence>
<reference evidence="3 4" key="1">
    <citation type="journal article" date="2014" name="Agronomy (Basel)">
        <title>A Draft Genome Sequence for Ensete ventricosum, the Drought-Tolerant Tree Against Hunger.</title>
        <authorList>
            <person name="Harrison J."/>
            <person name="Moore K.A."/>
            <person name="Paszkiewicz K."/>
            <person name="Jones T."/>
            <person name="Grant M."/>
            <person name="Ambacheew D."/>
            <person name="Muzemil S."/>
            <person name="Studholme D.J."/>
        </authorList>
    </citation>
    <scope>NUCLEOTIDE SEQUENCE [LARGE SCALE GENOMIC DNA]</scope>
</reference>
<dbReference type="InterPro" id="IPR009769">
    <property type="entry name" value="EDR2_C"/>
</dbReference>
<keyword evidence="1" id="KW-0812">Transmembrane</keyword>
<gene>
    <name evidence="3" type="ORF">B296_00002091</name>
</gene>